<organism evidence="2 3">
    <name type="scientific">Pelomonas cellulosilytica</name>
    <dbReference type="NCBI Taxonomy" id="2906762"/>
    <lineage>
        <taxon>Bacteria</taxon>
        <taxon>Pseudomonadati</taxon>
        <taxon>Pseudomonadota</taxon>
        <taxon>Betaproteobacteria</taxon>
        <taxon>Burkholderiales</taxon>
        <taxon>Sphaerotilaceae</taxon>
        <taxon>Roseateles</taxon>
    </lineage>
</organism>
<sequence>MSADKITYCLERLTDYRDFERLCSALLAGAGYPGIDPLGGTGDGGRDAVMRTPTDGLGFVFAYTVREDWRTKLKRDCSRLRAMQHQFDVLVFVCTVSLSAAEKDWAQSMVADEFGWRLDLFDLERLRVRLVGPQRHLVSRHPSIFTPSFFPQRGGEVVLESRDLLIIDHVDDDHALATWLARRLTLAGFSTWCRGTAPLVGENADASIRLLLETRAQQYIPILSPAGLSDELLRERCVVAGSTLDLVTPCSAGLVRGTRLPSRLSDLTTAEFGESWMTGLRGVLARLSTRGIEPSLDAARGRSIALGDYLPVRVTVATPEPVFANVFPLELPDVMFIVEVRAEPSAEQLIEWRQLWPCAKVTSHRFASFLPPPDHIKLDGRGQLLWKEVPEKDGRRTRDIAKELARRSLECVCVSKGLRFCANRKVYYYPERERGEWVQPIRHIDGRNTTVQLTGERTKGWGDRASTFAYQLAPLFSVQADYAGNWTVVVSVYIRVTTLEGALFEGKEIGRRRKVVSKGWWNNKWLPRLLGIVQGLETEVGCVRFGEGSSAVIMQTAPLMWECPVGLDIVALSGGYDLGEELAEYRSRDDEGDETTSDVSTVEEGN</sequence>
<proteinExistence type="predicted"/>
<gene>
    <name evidence="2" type="ORF">LXT13_07290</name>
</gene>
<evidence type="ECO:0000256" key="1">
    <source>
        <dbReference type="SAM" id="MobiDB-lite"/>
    </source>
</evidence>
<evidence type="ECO:0008006" key="4">
    <source>
        <dbReference type="Google" id="ProtNLM"/>
    </source>
</evidence>
<dbReference type="Proteomes" id="UP001200741">
    <property type="component" value="Unassembled WGS sequence"/>
</dbReference>
<dbReference type="RefSeq" id="WP_233371157.1">
    <property type="nucleotide sequence ID" value="NZ_JAJTWU010000002.1"/>
</dbReference>
<keyword evidence="3" id="KW-1185">Reference proteome</keyword>
<evidence type="ECO:0000313" key="2">
    <source>
        <dbReference type="EMBL" id="MCE4554251.1"/>
    </source>
</evidence>
<reference evidence="2 3" key="1">
    <citation type="submission" date="2021-12" db="EMBL/GenBank/DDBJ databases">
        <title>Genome seq of P8.</title>
        <authorList>
            <person name="Seo T."/>
        </authorList>
    </citation>
    <scope>NUCLEOTIDE SEQUENCE [LARGE SCALE GENOMIC DNA]</scope>
    <source>
        <strain evidence="2 3">P8</strain>
    </source>
</reference>
<accession>A0ABS8XTU4</accession>
<feature type="region of interest" description="Disordered" evidence="1">
    <location>
        <begin position="584"/>
        <end position="606"/>
    </location>
</feature>
<dbReference type="EMBL" id="JAJTWU010000002">
    <property type="protein sequence ID" value="MCE4554251.1"/>
    <property type="molecule type" value="Genomic_DNA"/>
</dbReference>
<comment type="caution">
    <text evidence="2">The sequence shown here is derived from an EMBL/GenBank/DDBJ whole genome shotgun (WGS) entry which is preliminary data.</text>
</comment>
<evidence type="ECO:0000313" key="3">
    <source>
        <dbReference type="Proteomes" id="UP001200741"/>
    </source>
</evidence>
<protein>
    <recommendedName>
        <fullName evidence="4">TIR domain-containing protein</fullName>
    </recommendedName>
</protein>
<name>A0ABS8XTU4_9BURK</name>